<dbReference type="Proteomes" id="UP000000709">
    <property type="component" value="Unassembled WGS sequence"/>
</dbReference>
<accession>G3AQI2</accession>
<dbReference type="eggNOG" id="ENOG502SACF">
    <property type="taxonomic scope" value="Eukaryota"/>
</dbReference>
<feature type="compositionally biased region" description="Basic and acidic residues" evidence="1">
    <location>
        <begin position="290"/>
        <end position="299"/>
    </location>
</feature>
<dbReference type="EMBL" id="GL996503">
    <property type="protein sequence ID" value="EGW31529.1"/>
    <property type="molecule type" value="Genomic_DNA"/>
</dbReference>
<evidence type="ECO:0000256" key="1">
    <source>
        <dbReference type="SAM" id="MobiDB-lite"/>
    </source>
</evidence>
<gene>
    <name evidence="2" type="ORF">SPAPADRAFT_62117</name>
</gene>
<organism evidence="3">
    <name type="scientific">Spathaspora passalidarum (strain NRRL Y-27907 / 11-Y1)</name>
    <dbReference type="NCBI Taxonomy" id="619300"/>
    <lineage>
        <taxon>Eukaryota</taxon>
        <taxon>Fungi</taxon>
        <taxon>Dikarya</taxon>
        <taxon>Ascomycota</taxon>
        <taxon>Saccharomycotina</taxon>
        <taxon>Pichiomycetes</taxon>
        <taxon>Debaryomycetaceae</taxon>
        <taxon>Spathaspora</taxon>
    </lineage>
</organism>
<dbReference type="GeneID" id="18874190"/>
<feature type="region of interest" description="Disordered" evidence="1">
    <location>
        <begin position="267"/>
        <end position="299"/>
    </location>
</feature>
<name>G3AQI2_SPAPN</name>
<sequence length="299" mass="33829">MGTFKPPGGISQLSLSPYDLQLVHANARGDSLYMWDLYRLPVEISLIGKFSRGKTSAIIEEIFWFINNYENKRDEGEVFGNNSGFGCISKSTGSLHWFNINYLAGSYNNNRPNSFKKTSFAPGKFMDSWILSSLKAKQFVSIPTNQCSNLNQLAIIDENLVLKLISPLNGHHFYQFQLSKVPVDSQFVPKTSSIEKPHIPSSPYVNPLSQAEIETCAPFLNLINNPRIEFATFEDDNLEEIFSEFGNMVPEQVITFRSKPKYRTLKPKDIKDNDLPSVDTLFIDQDEASDDSKDDSWTG</sequence>
<dbReference type="STRING" id="619300.G3AQI2"/>
<dbReference type="KEGG" id="spaa:SPAPADRAFT_62117"/>
<protein>
    <submittedName>
        <fullName evidence="2">Uncharacterized protein</fullName>
    </submittedName>
</protein>
<dbReference type="AlphaFoldDB" id="G3AQI2"/>
<dbReference type="OrthoDB" id="4089169at2759"/>
<reference evidence="2 3" key="1">
    <citation type="journal article" date="2011" name="Proc. Natl. Acad. Sci. U.S.A.">
        <title>Comparative genomics of xylose-fermenting fungi for enhanced biofuel production.</title>
        <authorList>
            <person name="Wohlbach D.J."/>
            <person name="Kuo A."/>
            <person name="Sato T.K."/>
            <person name="Potts K.M."/>
            <person name="Salamov A.A."/>
            <person name="LaButti K.M."/>
            <person name="Sun H."/>
            <person name="Clum A."/>
            <person name="Pangilinan J.L."/>
            <person name="Lindquist E.A."/>
            <person name="Lucas S."/>
            <person name="Lapidus A."/>
            <person name="Jin M."/>
            <person name="Gunawan C."/>
            <person name="Balan V."/>
            <person name="Dale B.E."/>
            <person name="Jeffries T.W."/>
            <person name="Zinkel R."/>
            <person name="Barry K.W."/>
            <person name="Grigoriev I.V."/>
            <person name="Gasch A.P."/>
        </authorList>
    </citation>
    <scope>NUCLEOTIDE SEQUENCE [LARGE SCALE GENOMIC DNA]</scope>
    <source>
        <strain evidence="3">NRRL Y-27907 / 11-Y1</strain>
    </source>
</reference>
<dbReference type="InParanoid" id="G3AQI2"/>
<evidence type="ECO:0000313" key="2">
    <source>
        <dbReference type="EMBL" id="EGW31529.1"/>
    </source>
</evidence>
<keyword evidence="3" id="KW-1185">Reference proteome</keyword>
<evidence type="ECO:0000313" key="3">
    <source>
        <dbReference type="Proteomes" id="UP000000709"/>
    </source>
</evidence>
<proteinExistence type="predicted"/>
<dbReference type="RefSeq" id="XP_007376307.1">
    <property type="nucleotide sequence ID" value="XM_007376245.1"/>
</dbReference>
<dbReference type="HOGENOM" id="CLU_931168_0_0_1"/>